<protein>
    <submittedName>
        <fullName evidence="1">Uncharacterized protein</fullName>
    </submittedName>
</protein>
<dbReference type="EMBL" id="ML977137">
    <property type="protein sequence ID" value="KAF1992588.1"/>
    <property type="molecule type" value="Genomic_DNA"/>
</dbReference>
<accession>A0A6G1HI20</accession>
<organism evidence="1 2">
    <name type="scientific">Aulographum hederae CBS 113979</name>
    <dbReference type="NCBI Taxonomy" id="1176131"/>
    <lineage>
        <taxon>Eukaryota</taxon>
        <taxon>Fungi</taxon>
        <taxon>Dikarya</taxon>
        <taxon>Ascomycota</taxon>
        <taxon>Pezizomycotina</taxon>
        <taxon>Dothideomycetes</taxon>
        <taxon>Pleosporomycetidae</taxon>
        <taxon>Aulographales</taxon>
        <taxon>Aulographaceae</taxon>
    </lineage>
</organism>
<dbReference type="Proteomes" id="UP000800041">
    <property type="component" value="Unassembled WGS sequence"/>
</dbReference>
<keyword evidence="2" id="KW-1185">Reference proteome</keyword>
<gene>
    <name evidence="1" type="ORF">K402DRAFT_9605</name>
</gene>
<name>A0A6G1HI20_9PEZI</name>
<sequence>MKPLPLPPLLSPHSNATRQPGRSWQLMSVLSRGFYHMTPPSTVQVPFAPRLCLFTPRPLVLFTFPSLSAVRLQTVLFLSTRSRIRSLIRVKRPIKHPYERTKVEALPVCLFGQIHAPSGHPVPFHHFELCHNAPIRGRAQTSSTRQGFKYRCAAHPQVYSSVPSLNERPKISVLHCHFPHLSFRHWHRKAPFSCPPNGQWRRDRKPHAGRWGLNLLYLPLLCPPPD</sequence>
<dbReference type="AlphaFoldDB" id="A0A6G1HI20"/>
<evidence type="ECO:0000313" key="1">
    <source>
        <dbReference type="EMBL" id="KAF1992588.1"/>
    </source>
</evidence>
<proteinExistence type="predicted"/>
<reference evidence="1" key="1">
    <citation type="journal article" date="2020" name="Stud. Mycol.">
        <title>101 Dothideomycetes genomes: a test case for predicting lifestyles and emergence of pathogens.</title>
        <authorList>
            <person name="Haridas S."/>
            <person name="Albert R."/>
            <person name="Binder M."/>
            <person name="Bloem J."/>
            <person name="Labutti K."/>
            <person name="Salamov A."/>
            <person name="Andreopoulos B."/>
            <person name="Baker S."/>
            <person name="Barry K."/>
            <person name="Bills G."/>
            <person name="Bluhm B."/>
            <person name="Cannon C."/>
            <person name="Castanera R."/>
            <person name="Culley D."/>
            <person name="Daum C."/>
            <person name="Ezra D."/>
            <person name="Gonzalez J."/>
            <person name="Henrissat B."/>
            <person name="Kuo A."/>
            <person name="Liang C."/>
            <person name="Lipzen A."/>
            <person name="Lutzoni F."/>
            <person name="Magnuson J."/>
            <person name="Mondo S."/>
            <person name="Nolan M."/>
            <person name="Ohm R."/>
            <person name="Pangilinan J."/>
            <person name="Park H.-J."/>
            <person name="Ramirez L."/>
            <person name="Alfaro M."/>
            <person name="Sun H."/>
            <person name="Tritt A."/>
            <person name="Yoshinaga Y."/>
            <person name="Zwiers L.-H."/>
            <person name="Turgeon B."/>
            <person name="Goodwin S."/>
            <person name="Spatafora J."/>
            <person name="Crous P."/>
            <person name="Grigoriev I."/>
        </authorList>
    </citation>
    <scope>NUCLEOTIDE SEQUENCE</scope>
    <source>
        <strain evidence="1">CBS 113979</strain>
    </source>
</reference>
<evidence type="ECO:0000313" key="2">
    <source>
        <dbReference type="Proteomes" id="UP000800041"/>
    </source>
</evidence>